<accession>A0A0V1GVC9</accession>
<gene>
    <name evidence="1" type="ORF">T11_12774</name>
</gene>
<reference evidence="1 2" key="1">
    <citation type="submission" date="2015-01" db="EMBL/GenBank/DDBJ databases">
        <title>Evolution of Trichinella species and genotypes.</title>
        <authorList>
            <person name="Korhonen P.K."/>
            <person name="Edoardo P."/>
            <person name="Giuseppe L.R."/>
            <person name="Gasser R.B."/>
        </authorList>
    </citation>
    <scope>NUCLEOTIDE SEQUENCE [LARGE SCALE GENOMIC DNA]</scope>
    <source>
        <strain evidence="1">ISS1029</strain>
    </source>
</reference>
<evidence type="ECO:0000313" key="1">
    <source>
        <dbReference type="EMBL" id="KRZ02144.1"/>
    </source>
</evidence>
<proteinExistence type="predicted"/>
<dbReference type="Proteomes" id="UP000055024">
    <property type="component" value="Unassembled WGS sequence"/>
</dbReference>
<evidence type="ECO:0000313" key="2">
    <source>
        <dbReference type="Proteomes" id="UP000055024"/>
    </source>
</evidence>
<dbReference type="EMBL" id="JYDP01000241">
    <property type="protein sequence ID" value="KRZ02144.1"/>
    <property type="molecule type" value="Genomic_DNA"/>
</dbReference>
<sequence length="87" mass="10021">MAEEGAKQMLVLRALRSEIMQSLNTARMRAYEVYGHHVSRQLHLRYGLRSSGLTGPYESVRRVTVGDSVRAERRMMRVDFQLDGHSD</sequence>
<keyword evidence="2" id="KW-1185">Reference proteome</keyword>
<dbReference type="AlphaFoldDB" id="A0A0V1GVC9"/>
<protein>
    <submittedName>
        <fullName evidence="1">Uncharacterized protein</fullName>
    </submittedName>
</protein>
<comment type="caution">
    <text evidence="1">The sequence shown here is derived from an EMBL/GenBank/DDBJ whole genome shotgun (WGS) entry which is preliminary data.</text>
</comment>
<organism evidence="1 2">
    <name type="scientific">Trichinella zimbabwensis</name>
    <dbReference type="NCBI Taxonomy" id="268475"/>
    <lineage>
        <taxon>Eukaryota</taxon>
        <taxon>Metazoa</taxon>
        <taxon>Ecdysozoa</taxon>
        <taxon>Nematoda</taxon>
        <taxon>Enoplea</taxon>
        <taxon>Dorylaimia</taxon>
        <taxon>Trichinellida</taxon>
        <taxon>Trichinellidae</taxon>
        <taxon>Trichinella</taxon>
    </lineage>
</organism>
<name>A0A0V1GVC9_9BILA</name>